<dbReference type="Proteomes" id="UP000765891">
    <property type="component" value="Unassembled WGS sequence"/>
</dbReference>
<name>A0A830FXC8_9EURY</name>
<keyword evidence="4" id="KW-1185">Reference proteome</keyword>
<dbReference type="AlphaFoldDB" id="A0A830FXC8"/>
<accession>A0A830FXC8</accession>
<sequence length="67" mass="6849">MYMQRDTAVEAGITLFAVAVFVAVVVLGGEVSTAGLTESGAYAVVAAIVAFILVMAGAGYYLSTKQD</sequence>
<evidence type="ECO:0000313" key="2">
    <source>
        <dbReference type="EMBL" id="GGM58910.1"/>
    </source>
</evidence>
<reference evidence="2" key="2">
    <citation type="submission" date="2020-09" db="EMBL/GenBank/DDBJ databases">
        <authorList>
            <person name="Sun Q."/>
            <person name="Ohkuma M."/>
        </authorList>
    </citation>
    <scope>NUCLEOTIDE SEQUENCE</scope>
    <source>
        <strain evidence="2">JCM 16108</strain>
    </source>
</reference>
<gene>
    <name evidence="2" type="ORF">GCM10009017_06310</name>
    <name evidence="3" type="ORF">J2752_001178</name>
</gene>
<keyword evidence="1" id="KW-0812">Transmembrane</keyword>
<reference evidence="2" key="1">
    <citation type="journal article" date="2014" name="Int. J. Syst. Evol. Microbiol.">
        <title>Complete genome sequence of Corynebacterium casei LMG S-19264T (=DSM 44701T), isolated from a smear-ripened cheese.</title>
        <authorList>
            <consortium name="US DOE Joint Genome Institute (JGI-PGF)"/>
            <person name="Walter F."/>
            <person name="Albersmeier A."/>
            <person name="Kalinowski J."/>
            <person name="Ruckert C."/>
        </authorList>
    </citation>
    <scope>NUCLEOTIDE SEQUENCE</scope>
    <source>
        <strain evidence="2">JCM 16108</strain>
    </source>
</reference>
<evidence type="ECO:0000313" key="3">
    <source>
        <dbReference type="EMBL" id="MBP1954297.1"/>
    </source>
</evidence>
<organism evidence="2 4">
    <name type="scientific">Halarchaeum rubridurum</name>
    <dbReference type="NCBI Taxonomy" id="489911"/>
    <lineage>
        <taxon>Archaea</taxon>
        <taxon>Methanobacteriati</taxon>
        <taxon>Methanobacteriota</taxon>
        <taxon>Stenosarchaea group</taxon>
        <taxon>Halobacteria</taxon>
        <taxon>Halobacteriales</taxon>
        <taxon>Halobacteriaceae</taxon>
    </lineage>
</organism>
<comment type="caution">
    <text evidence="2">The sequence shown here is derived from an EMBL/GenBank/DDBJ whole genome shotgun (WGS) entry which is preliminary data.</text>
</comment>
<feature type="transmembrane region" description="Helical" evidence="1">
    <location>
        <begin position="7"/>
        <end position="28"/>
    </location>
</feature>
<dbReference type="EMBL" id="BMOO01000001">
    <property type="protein sequence ID" value="GGM58910.1"/>
    <property type="molecule type" value="Genomic_DNA"/>
</dbReference>
<keyword evidence="1" id="KW-0472">Membrane</keyword>
<dbReference type="InterPro" id="IPR055895">
    <property type="entry name" value="DUF7472"/>
</dbReference>
<reference evidence="3" key="3">
    <citation type="submission" date="2021-03" db="EMBL/GenBank/DDBJ databases">
        <title>Genomic Encyclopedia of Type Strains, Phase IV (KMG-IV): sequencing the most valuable type-strain genomes for metagenomic binning, comparative biology and taxonomic classification.</title>
        <authorList>
            <person name="Goeker M."/>
        </authorList>
    </citation>
    <scope>NUCLEOTIDE SEQUENCE</scope>
    <source>
        <strain evidence="3">DSM 22443</strain>
    </source>
</reference>
<dbReference type="EMBL" id="JAGGKO010000001">
    <property type="protein sequence ID" value="MBP1954297.1"/>
    <property type="molecule type" value="Genomic_DNA"/>
</dbReference>
<proteinExistence type="predicted"/>
<dbReference type="RefSeq" id="WP_188869741.1">
    <property type="nucleotide sequence ID" value="NZ_BMOO01000001.1"/>
</dbReference>
<dbReference type="Pfam" id="PF24284">
    <property type="entry name" value="DUF7472"/>
    <property type="match status" value="1"/>
</dbReference>
<dbReference type="Proteomes" id="UP000614609">
    <property type="component" value="Unassembled WGS sequence"/>
</dbReference>
<feature type="transmembrane region" description="Helical" evidence="1">
    <location>
        <begin position="40"/>
        <end position="62"/>
    </location>
</feature>
<protein>
    <submittedName>
        <fullName evidence="2">Uncharacterized protein</fullName>
    </submittedName>
</protein>
<evidence type="ECO:0000256" key="1">
    <source>
        <dbReference type="SAM" id="Phobius"/>
    </source>
</evidence>
<evidence type="ECO:0000313" key="4">
    <source>
        <dbReference type="Proteomes" id="UP000614609"/>
    </source>
</evidence>
<keyword evidence="1" id="KW-1133">Transmembrane helix</keyword>